<evidence type="ECO:0000256" key="2">
    <source>
        <dbReference type="ARBA" id="ARBA00004496"/>
    </source>
</evidence>
<protein>
    <recommendedName>
        <fullName evidence="3">Phosphocarrier protein HPr</fullName>
    </recommendedName>
</protein>
<reference evidence="7 8" key="1">
    <citation type="submission" date="2016-10" db="EMBL/GenBank/DDBJ databases">
        <authorList>
            <person name="de Groot N.N."/>
        </authorList>
    </citation>
    <scope>NUCLEOTIDE SEQUENCE [LARGE SCALE GENOMIC DNA]</scope>
    <source>
        <strain evidence="7 8">DSM 18979</strain>
    </source>
</reference>
<dbReference type="GO" id="GO:0009401">
    <property type="term" value="P:phosphoenolpyruvate-dependent sugar phosphotransferase system"/>
    <property type="evidence" value="ECO:0007669"/>
    <property type="project" value="UniProtKB-KW"/>
</dbReference>
<evidence type="ECO:0000256" key="1">
    <source>
        <dbReference type="ARBA" id="ARBA00003681"/>
    </source>
</evidence>
<dbReference type="SUPFAM" id="SSF55594">
    <property type="entry name" value="HPr-like"/>
    <property type="match status" value="1"/>
</dbReference>
<keyword evidence="5" id="KW-0598">Phosphotransferase system</keyword>
<dbReference type="NCBIfam" id="TIGR01003">
    <property type="entry name" value="PTS_HPr_family"/>
    <property type="match status" value="1"/>
</dbReference>
<keyword evidence="8" id="KW-1185">Reference proteome</keyword>
<keyword evidence="4" id="KW-0963">Cytoplasm</keyword>
<dbReference type="PROSITE" id="PS00589">
    <property type="entry name" value="PTS_HPR_SER"/>
    <property type="match status" value="1"/>
</dbReference>
<dbReference type="PANTHER" id="PTHR33705">
    <property type="entry name" value="PHOSPHOCARRIER PROTEIN HPR"/>
    <property type="match status" value="1"/>
</dbReference>
<sequence length="87" mass="9654">MLEKKIIIQNETGIHARPASLVVKEAQKYQSEIILLKEGSKYNCKSIMNIMSMGAKKGEEIHLTVSGDDEEEAFSALVNMLENSLDA</sequence>
<evidence type="ECO:0000256" key="4">
    <source>
        <dbReference type="ARBA" id="ARBA00022490"/>
    </source>
</evidence>
<dbReference type="PANTHER" id="PTHR33705:SF2">
    <property type="entry name" value="PHOSPHOCARRIER PROTEIN NPR"/>
    <property type="match status" value="1"/>
</dbReference>
<dbReference type="EMBL" id="FOHU01000003">
    <property type="protein sequence ID" value="SES96919.1"/>
    <property type="molecule type" value="Genomic_DNA"/>
</dbReference>
<dbReference type="InterPro" id="IPR001020">
    <property type="entry name" value="PTS_HPr_His_P_site"/>
</dbReference>
<dbReference type="GO" id="GO:0005737">
    <property type="term" value="C:cytoplasm"/>
    <property type="evidence" value="ECO:0007669"/>
    <property type="project" value="UniProtKB-SubCell"/>
</dbReference>
<dbReference type="InterPro" id="IPR002114">
    <property type="entry name" value="PTS_HPr_Ser_P_site"/>
</dbReference>
<dbReference type="Gene3D" id="3.30.1340.10">
    <property type="entry name" value="HPr-like"/>
    <property type="match status" value="1"/>
</dbReference>
<evidence type="ECO:0000313" key="7">
    <source>
        <dbReference type="EMBL" id="SES96919.1"/>
    </source>
</evidence>
<feature type="domain" description="HPr" evidence="6">
    <location>
        <begin position="1"/>
        <end position="87"/>
    </location>
</feature>
<comment type="function">
    <text evidence="1">General (non sugar-specific) component of the phosphoenolpyruvate-dependent sugar phosphotransferase system (sugar PTS). This major carbohydrate active-transport system catalyzes the phosphorylation of incoming sugar substrates concomitantly with their translocation across the cell membrane. The phosphoryl group from phosphoenolpyruvate (PEP) is transferred to the phosphoryl carrier protein HPr by enzyme I. Phospho-HPr then transfers it to the PTS EIIA domain.</text>
</comment>
<accession>A0A1I0ATP6</accession>
<dbReference type="InterPro" id="IPR050399">
    <property type="entry name" value="HPr"/>
</dbReference>
<organism evidence="7 8">
    <name type="scientific">Natronincola peptidivorans</name>
    <dbReference type="NCBI Taxonomy" id="426128"/>
    <lineage>
        <taxon>Bacteria</taxon>
        <taxon>Bacillati</taxon>
        <taxon>Bacillota</taxon>
        <taxon>Clostridia</taxon>
        <taxon>Peptostreptococcales</taxon>
        <taxon>Natronincolaceae</taxon>
        <taxon>Natronincola</taxon>
    </lineage>
</organism>
<dbReference type="AlphaFoldDB" id="A0A1I0ATP6"/>
<dbReference type="OrthoDB" id="9809047at2"/>
<dbReference type="PROSITE" id="PS00369">
    <property type="entry name" value="PTS_HPR_HIS"/>
    <property type="match status" value="1"/>
</dbReference>
<name>A0A1I0ATP6_9FIRM</name>
<evidence type="ECO:0000313" key="8">
    <source>
        <dbReference type="Proteomes" id="UP000199568"/>
    </source>
</evidence>
<dbReference type="RefSeq" id="WP_090440355.1">
    <property type="nucleotide sequence ID" value="NZ_FOHU01000003.1"/>
</dbReference>
<evidence type="ECO:0000256" key="5">
    <source>
        <dbReference type="ARBA" id="ARBA00022683"/>
    </source>
</evidence>
<dbReference type="STRING" id="426128.SAMN05660297_01047"/>
<gene>
    <name evidence="7" type="ORF">SAMN05660297_01047</name>
</gene>
<dbReference type="PROSITE" id="PS51350">
    <property type="entry name" value="PTS_HPR_DOM"/>
    <property type="match status" value="1"/>
</dbReference>
<proteinExistence type="predicted"/>
<dbReference type="Proteomes" id="UP000199568">
    <property type="component" value="Unassembled WGS sequence"/>
</dbReference>
<dbReference type="Pfam" id="PF00381">
    <property type="entry name" value="PTS-HPr"/>
    <property type="match status" value="1"/>
</dbReference>
<dbReference type="CDD" id="cd00367">
    <property type="entry name" value="PTS-HPr_like"/>
    <property type="match status" value="1"/>
</dbReference>
<dbReference type="InterPro" id="IPR035895">
    <property type="entry name" value="HPr-like_sf"/>
</dbReference>
<evidence type="ECO:0000256" key="3">
    <source>
        <dbReference type="ARBA" id="ARBA00020422"/>
    </source>
</evidence>
<dbReference type="PRINTS" id="PR00107">
    <property type="entry name" value="PHOSPHOCPHPR"/>
</dbReference>
<comment type="subcellular location">
    <subcellularLocation>
        <location evidence="2">Cytoplasm</location>
    </subcellularLocation>
</comment>
<dbReference type="InterPro" id="IPR000032">
    <property type="entry name" value="HPr-like"/>
</dbReference>
<evidence type="ECO:0000259" key="6">
    <source>
        <dbReference type="PROSITE" id="PS51350"/>
    </source>
</evidence>